<dbReference type="Gene3D" id="1.25.40.20">
    <property type="entry name" value="Ankyrin repeat-containing domain"/>
    <property type="match status" value="3"/>
</dbReference>
<evidence type="ECO:0000256" key="1">
    <source>
        <dbReference type="PROSITE-ProRule" id="PRU00023"/>
    </source>
</evidence>
<dbReference type="InterPro" id="IPR051616">
    <property type="entry name" value="Cul2-RING_E3_ligase_SR"/>
</dbReference>
<feature type="repeat" description="ANK" evidence="1">
    <location>
        <begin position="53"/>
        <end position="86"/>
    </location>
</feature>
<dbReference type="AlphaFoldDB" id="A0A8T0UUK9"/>
<feature type="repeat" description="ANK" evidence="1">
    <location>
        <begin position="19"/>
        <end position="52"/>
    </location>
</feature>
<dbReference type="PANTHER" id="PTHR46224:SF28">
    <property type="match status" value="1"/>
</dbReference>
<sequence>MCKLLIEDFQANVDATDVEGATPLVFAVQGTGSTAVVSLLLSHGADANKADNGGISPLHIAAAERGFYEVAELLMSKGADVDPICENGGAPVHIAAKNGHAKVLKLLLRNKADSERLSTSFNTPLVASLFGSSVECLEVLIEAGVDVNAGSPATPLTLAADKGLTEFINCLLEAGADANIPDENGKMPVEIVALKGWEECVKLLFPVTTPLLEYADWSIDGIIQHGKTVRLRQAYKIKA</sequence>
<dbReference type="InterPro" id="IPR002110">
    <property type="entry name" value="Ankyrin_rpt"/>
</dbReference>
<dbReference type="InterPro" id="IPR036770">
    <property type="entry name" value="Ankyrin_rpt-contain_sf"/>
</dbReference>
<dbReference type="Proteomes" id="UP000823388">
    <property type="component" value="Chromosome 3K"/>
</dbReference>
<dbReference type="PROSITE" id="PS50088">
    <property type="entry name" value="ANK_REPEAT"/>
    <property type="match status" value="4"/>
</dbReference>
<dbReference type="Pfam" id="PF00023">
    <property type="entry name" value="Ank"/>
    <property type="match status" value="2"/>
</dbReference>
<dbReference type="Pfam" id="PF12796">
    <property type="entry name" value="Ank_2"/>
    <property type="match status" value="1"/>
</dbReference>
<gene>
    <name evidence="2" type="ORF">PVAP13_3KG184727</name>
</gene>
<dbReference type="SUPFAM" id="SSF48403">
    <property type="entry name" value="Ankyrin repeat"/>
    <property type="match status" value="1"/>
</dbReference>
<feature type="repeat" description="ANK" evidence="1">
    <location>
        <begin position="151"/>
        <end position="183"/>
    </location>
</feature>
<reference evidence="2" key="1">
    <citation type="submission" date="2020-05" db="EMBL/GenBank/DDBJ databases">
        <title>WGS assembly of Panicum virgatum.</title>
        <authorList>
            <person name="Lovell J.T."/>
            <person name="Jenkins J."/>
            <person name="Shu S."/>
            <person name="Juenger T.E."/>
            <person name="Schmutz J."/>
        </authorList>
    </citation>
    <scope>NUCLEOTIDE SEQUENCE</scope>
    <source>
        <strain evidence="2">AP13</strain>
    </source>
</reference>
<dbReference type="PROSITE" id="PS50297">
    <property type="entry name" value="ANK_REP_REGION"/>
    <property type="match status" value="4"/>
</dbReference>
<dbReference type="EMBL" id="CM029041">
    <property type="protein sequence ID" value="KAG2624846.1"/>
    <property type="molecule type" value="Genomic_DNA"/>
</dbReference>
<proteinExistence type="predicted"/>
<dbReference type="SMART" id="SM00248">
    <property type="entry name" value="ANK"/>
    <property type="match status" value="5"/>
</dbReference>
<name>A0A8T0UUK9_PANVG</name>
<feature type="repeat" description="ANK" evidence="1">
    <location>
        <begin position="87"/>
        <end position="119"/>
    </location>
</feature>
<protein>
    <submittedName>
        <fullName evidence="2">Uncharacterized protein</fullName>
    </submittedName>
</protein>
<dbReference type="PANTHER" id="PTHR46224">
    <property type="entry name" value="ANKYRIN REPEAT FAMILY PROTEIN"/>
    <property type="match status" value="1"/>
</dbReference>
<organism evidence="2 3">
    <name type="scientific">Panicum virgatum</name>
    <name type="common">Blackwell switchgrass</name>
    <dbReference type="NCBI Taxonomy" id="38727"/>
    <lineage>
        <taxon>Eukaryota</taxon>
        <taxon>Viridiplantae</taxon>
        <taxon>Streptophyta</taxon>
        <taxon>Embryophyta</taxon>
        <taxon>Tracheophyta</taxon>
        <taxon>Spermatophyta</taxon>
        <taxon>Magnoliopsida</taxon>
        <taxon>Liliopsida</taxon>
        <taxon>Poales</taxon>
        <taxon>Poaceae</taxon>
        <taxon>PACMAD clade</taxon>
        <taxon>Panicoideae</taxon>
        <taxon>Panicodae</taxon>
        <taxon>Paniceae</taxon>
        <taxon>Panicinae</taxon>
        <taxon>Panicum</taxon>
        <taxon>Panicum sect. Hiantes</taxon>
    </lineage>
</organism>
<accession>A0A8T0UUK9</accession>
<dbReference type="PRINTS" id="PR01415">
    <property type="entry name" value="ANKYRIN"/>
</dbReference>
<keyword evidence="1" id="KW-0040">ANK repeat</keyword>
<evidence type="ECO:0000313" key="3">
    <source>
        <dbReference type="Proteomes" id="UP000823388"/>
    </source>
</evidence>
<comment type="caution">
    <text evidence="2">The sequence shown here is derived from an EMBL/GenBank/DDBJ whole genome shotgun (WGS) entry which is preliminary data.</text>
</comment>
<evidence type="ECO:0000313" key="2">
    <source>
        <dbReference type="EMBL" id="KAG2624846.1"/>
    </source>
</evidence>
<keyword evidence="3" id="KW-1185">Reference proteome</keyword>